<comment type="catalytic activity">
    <reaction evidence="7">
        <text>[protein]-peptidylproline (omega=180) = [protein]-peptidylproline (omega=0)</text>
        <dbReference type="Rhea" id="RHEA:16237"/>
        <dbReference type="Rhea" id="RHEA-COMP:10747"/>
        <dbReference type="Rhea" id="RHEA-COMP:10748"/>
        <dbReference type="ChEBI" id="CHEBI:83833"/>
        <dbReference type="ChEBI" id="CHEBI:83834"/>
        <dbReference type="EC" id="5.2.1.8"/>
    </reaction>
</comment>
<dbReference type="InterPro" id="IPR050280">
    <property type="entry name" value="OMP_Chaperone_SurA"/>
</dbReference>
<dbReference type="InterPro" id="IPR015391">
    <property type="entry name" value="SurA_N"/>
</dbReference>
<accession>A0A4R3XZV2</accession>
<evidence type="ECO:0000259" key="8">
    <source>
        <dbReference type="PROSITE" id="PS50198"/>
    </source>
</evidence>
<dbReference type="GO" id="GO:0030288">
    <property type="term" value="C:outer membrane-bounded periplasmic space"/>
    <property type="evidence" value="ECO:0007669"/>
    <property type="project" value="InterPro"/>
</dbReference>
<proteinExistence type="inferred from homology"/>
<keyword evidence="4 7" id="KW-0697">Rotamase</keyword>
<evidence type="ECO:0000313" key="9">
    <source>
        <dbReference type="EMBL" id="TCV84697.1"/>
    </source>
</evidence>
<dbReference type="SUPFAM" id="SSF109998">
    <property type="entry name" value="Triger factor/SurA peptide-binding domain-like"/>
    <property type="match status" value="1"/>
</dbReference>
<dbReference type="PROSITE" id="PS51257">
    <property type="entry name" value="PROKAR_LIPOPROTEIN"/>
    <property type="match status" value="1"/>
</dbReference>
<evidence type="ECO:0000256" key="4">
    <source>
        <dbReference type="ARBA" id="ARBA00023110"/>
    </source>
</evidence>
<dbReference type="InterPro" id="IPR046357">
    <property type="entry name" value="PPIase_dom_sf"/>
</dbReference>
<dbReference type="EC" id="5.2.1.8" evidence="7"/>
<dbReference type="SUPFAM" id="SSF54534">
    <property type="entry name" value="FKBP-like"/>
    <property type="match status" value="2"/>
</dbReference>
<dbReference type="GO" id="GO:0051082">
    <property type="term" value="F:unfolded protein binding"/>
    <property type="evidence" value="ECO:0007669"/>
    <property type="project" value="UniProtKB-UniRule"/>
</dbReference>
<dbReference type="GO" id="GO:0043165">
    <property type="term" value="P:Gram-negative-bacterium-type cell outer membrane assembly"/>
    <property type="evidence" value="ECO:0007669"/>
    <property type="project" value="InterPro"/>
</dbReference>
<evidence type="ECO:0000256" key="5">
    <source>
        <dbReference type="ARBA" id="ARBA00023186"/>
    </source>
</evidence>
<sequence precursor="true">MNSVTKHTSTKLITALGIVLASMACTTDLAQAATSTLTPATTLSPQKIEPIDHIVAVVNDEVITQFELDDRLNKVMLQLKQKGTPLPPQQILEKQLLERMINDRVQLQFAKQTGIRVDDAQLDKALQRIAEENKLNPSQFRAALEKDGLKFSKFREDIRNEIILSRLRERDVDNRINVTDGEVANFLSTQSTADKNEEYNLGYIQIRVPEQASPEQINAKRARAEQALKELKSGADFRQVSASYSDAANAMEGGMLGWRNSGQLPGLFVDAIKSLQPGETTSVLHSPNGFHILKVLDKRGKDTPMVISQTHAQHILIKTNELVSETDAKNRLNQLKERIDNGANFAELAKQHSDDGSASKGGDLGWLSPGDTVPEFERAMDALKPGQVSKPIQSQFGWHLIKVLERRNKDVSEESQKLMARQAIRARKSDEAYQDFVRQMRDQAYVENRLEEK</sequence>
<evidence type="ECO:0000313" key="10">
    <source>
        <dbReference type="Proteomes" id="UP000295367"/>
    </source>
</evidence>
<dbReference type="GO" id="GO:0006457">
    <property type="term" value="P:protein folding"/>
    <property type="evidence" value="ECO:0007669"/>
    <property type="project" value="UniProtKB-UniRule"/>
</dbReference>
<dbReference type="PROSITE" id="PS01096">
    <property type="entry name" value="PPIC_PPIASE_1"/>
    <property type="match status" value="1"/>
</dbReference>
<keyword evidence="6 7" id="KW-0413">Isomerase</keyword>
<dbReference type="HAMAP" id="MF_01183">
    <property type="entry name" value="Chaperone_SurA"/>
    <property type="match status" value="1"/>
</dbReference>
<dbReference type="InterPro" id="IPR027304">
    <property type="entry name" value="Trigger_fact/SurA_dom_sf"/>
</dbReference>
<dbReference type="InterPro" id="IPR000297">
    <property type="entry name" value="PPIase_PpiC"/>
</dbReference>
<dbReference type="GO" id="GO:0050821">
    <property type="term" value="P:protein stabilization"/>
    <property type="evidence" value="ECO:0007669"/>
    <property type="project" value="InterPro"/>
</dbReference>
<feature type="chain" id="PRO_5021057796" description="Chaperone SurA" evidence="7">
    <location>
        <begin position="33"/>
        <end position="453"/>
    </location>
</feature>
<keyword evidence="5 7" id="KW-0143">Chaperone</keyword>
<evidence type="ECO:0000256" key="6">
    <source>
        <dbReference type="ARBA" id="ARBA00023235"/>
    </source>
</evidence>
<evidence type="ECO:0000256" key="1">
    <source>
        <dbReference type="ARBA" id="ARBA00022729"/>
    </source>
</evidence>
<dbReference type="GO" id="GO:0003755">
    <property type="term" value="F:peptidyl-prolyl cis-trans isomerase activity"/>
    <property type="evidence" value="ECO:0007669"/>
    <property type="project" value="UniProtKB-UniRule"/>
</dbReference>
<keyword evidence="1 7" id="KW-0732">Signal</keyword>
<comment type="caution">
    <text evidence="9">The sequence shown here is derived from an EMBL/GenBank/DDBJ whole genome shotgun (WGS) entry which is preliminary data.</text>
</comment>
<protein>
    <recommendedName>
        <fullName evidence="7">Chaperone SurA</fullName>
    </recommendedName>
    <alternativeName>
        <fullName evidence="7">Peptidyl-prolyl cis-trans isomerase SurA</fullName>
        <shortName evidence="7">PPIase SurA</shortName>
        <ecNumber evidence="7">5.2.1.8</ecNumber>
    </alternativeName>
    <alternativeName>
        <fullName evidence="7">Rotamase SurA</fullName>
    </alternativeName>
</protein>
<comment type="subcellular location">
    <subcellularLocation>
        <location evidence="7">Periplasm</location>
    </subcellularLocation>
    <text evidence="7">Is capable of associating with the outer membrane.</text>
</comment>
<dbReference type="Gene3D" id="1.10.4030.10">
    <property type="entry name" value="Porin chaperone SurA, peptide-binding domain"/>
    <property type="match status" value="1"/>
</dbReference>
<dbReference type="GO" id="GO:0042277">
    <property type="term" value="F:peptide binding"/>
    <property type="evidence" value="ECO:0007669"/>
    <property type="project" value="InterPro"/>
</dbReference>
<dbReference type="InterPro" id="IPR023058">
    <property type="entry name" value="PPIase_PpiC_CS"/>
</dbReference>
<comment type="function">
    <text evidence="7">Chaperone involved in the correct folding and assembly of outer membrane proteins. Recognizes specific patterns of aromatic residues and the orientation of their side chains, which are found more frequently in integral outer membrane proteins. May act in both early periplasmic and late outer membrane-associated steps of protein maturation.</text>
</comment>
<evidence type="ECO:0000256" key="3">
    <source>
        <dbReference type="ARBA" id="ARBA00022764"/>
    </source>
</evidence>
<dbReference type="AlphaFoldDB" id="A0A4R3XZV2"/>
<feature type="signal peptide" evidence="7">
    <location>
        <begin position="1"/>
        <end position="32"/>
    </location>
</feature>
<name>A0A4R3XZV2_9PROT</name>
<dbReference type="EMBL" id="SMCO01000011">
    <property type="protein sequence ID" value="TCV84697.1"/>
    <property type="molecule type" value="Genomic_DNA"/>
</dbReference>
<reference evidence="9 10" key="1">
    <citation type="submission" date="2019-03" db="EMBL/GenBank/DDBJ databases">
        <title>Genomic Encyclopedia of Type Strains, Phase IV (KMG-IV): sequencing the most valuable type-strain genomes for metagenomic binning, comparative biology and taxonomic classification.</title>
        <authorList>
            <person name="Goeker M."/>
        </authorList>
    </citation>
    <scope>NUCLEOTIDE SEQUENCE [LARGE SCALE GENOMIC DNA]</scope>
    <source>
        <strain evidence="9 10">DSM 100309</strain>
    </source>
</reference>
<dbReference type="Proteomes" id="UP000295367">
    <property type="component" value="Unassembled WGS sequence"/>
</dbReference>
<keyword evidence="2 7" id="KW-0677">Repeat</keyword>
<dbReference type="PANTHER" id="PTHR47637">
    <property type="entry name" value="CHAPERONE SURA"/>
    <property type="match status" value="1"/>
</dbReference>
<dbReference type="OrthoDB" id="14196at2"/>
<dbReference type="Pfam" id="PF00639">
    <property type="entry name" value="Rotamase"/>
    <property type="match status" value="2"/>
</dbReference>
<dbReference type="PANTHER" id="PTHR47637:SF1">
    <property type="entry name" value="CHAPERONE SURA"/>
    <property type="match status" value="1"/>
</dbReference>
<feature type="domain" description="PpiC" evidence="8">
    <location>
        <begin position="196"/>
        <end position="297"/>
    </location>
</feature>
<gene>
    <name evidence="7" type="primary">surA</name>
    <name evidence="9" type="ORF">EDC63_11141</name>
</gene>
<dbReference type="InterPro" id="IPR023034">
    <property type="entry name" value="PPIase_SurA"/>
</dbReference>
<organism evidence="9 10">
    <name type="scientific">Sulfurirhabdus autotrophica</name>
    <dbReference type="NCBI Taxonomy" id="1706046"/>
    <lineage>
        <taxon>Bacteria</taxon>
        <taxon>Pseudomonadati</taxon>
        <taxon>Pseudomonadota</taxon>
        <taxon>Betaproteobacteria</taxon>
        <taxon>Nitrosomonadales</taxon>
        <taxon>Sulfuricellaceae</taxon>
        <taxon>Sulfurirhabdus</taxon>
    </lineage>
</organism>
<evidence type="ECO:0000256" key="2">
    <source>
        <dbReference type="ARBA" id="ARBA00022737"/>
    </source>
</evidence>
<comment type="domain">
    <text evidence="7">The PPIase activity resides only in the second parvulin domain. The N-terminal region and the C-terminal tail are necessary and sufficient for the chaperone activity of SurA. The PPIase activity is dispensable for SurA to function as a chaperone. The N-terminal region and the C-terminal tail are also required for porin recognition.</text>
</comment>
<evidence type="ECO:0000256" key="7">
    <source>
        <dbReference type="HAMAP-Rule" id="MF_01183"/>
    </source>
</evidence>
<dbReference type="PROSITE" id="PS50198">
    <property type="entry name" value="PPIC_PPIASE_2"/>
    <property type="match status" value="2"/>
</dbReference>
<dbReference type="Pfam" id="PF09312">
    <property type="entry name" value="SurA_N"/>
    <property type="match status" value="1"/>
</dbReference>
<keyword evidence="10" id="KW-1185">Reference proteome</keyword>
<keyword evidence="3 7" id="KW-0574">Periplasm</keyword>
<dbReference type="Gene3D" id="3.10.50.40">
    <property type="match status" value="2"/>
</dbReference>
<feature type="domain" description="PpiC" evidence="8">
    <location>
        <begin position="307"/>
        <end position="405"/>
    </location>
</feature>